<evidence type="ECO:0000256" key="6">
    <source>
        <dbReference type="HAMAP-Rule" id="MF_01363"/>
    </source>
</evidence>
<dbReference type="Pfam" id="PF00829">
    <property type="entry name" value="Ribosomal_L21p"/>
    <property type="match status" value="1"/>
</dbReference>
<dbReference type="InterPro" id="IPR001787">
    <property type="entry name" value="Ribosomal_bL21"/>
</dbReference>
<evidence type="ECO:0000256" key="1">
    <source>
        <dbReference type="ARBA" id="ARBA00008563"/>
    </source>
</evidence>
<comment type="caution">
    <text evidence="8">The sequence shown here is derived from an EMBL/GenBank/DDBJ whole genome shotgun (WGS) entry which is preliminary data.</text>
</comment>
<dbReference type="EMBL" id="PRLP01000005">
    <property type="protein sequence ID" value="PPC79142.1"/>
    <property type="molecule type" value="Genomic_DNA"/>
</dbReference>
<dbReference type="PANTHER" id="PTHR21349">
    <property type="entry name" value="50S RIBOSOMAL PROTEIN L21"/>
    <property type="match status" value="1"/>
</dbReference>
<keyword evidence="3 6" id="KW-0694">RNA-binding</keyword>
<keyword evidence="2 6" id="KW-0699">rRNA-binding</keyword>
<comment type="function">
    <text evidence="6 7">This protein binds to 23S rRNA in the presence of protein L20.</text>
</comment>
<dbReference type="OrthoDB" id="5295148at2"/>
<sequence>MYAVIVSGGKQYRVKAGETLKLEKLTADVGAAVEFDKVLLVANGEDVKIGAPVVDGAKVSAEVVSHGRGEKVTTIKFRRRKHHMKRIGHRQWFTEVKITGINA</sequence>
<dbReference type="NCBIfam" id="TIGR00061">
    <property type="entry name" value="L21"/>
    <property type="match status" value="1"/>
</dbReference>
<dbReference type="Proteomes" id="UP000238196">
    <property type="component" value="Unassembled WGS sequence"/>
</dbReference>
<dbReference type="SUPFAM" id="SSF141091">
    <property type="entry name" value="L21p-like"/>
    <property type="match status" value="1"/>
</dbReference>
<dbReference type="GO" id="GO:1990904">
    <property type="term" value="C:ribonucleoprotein complex"/>
    <property type="evidence" value="ECO:0007669"/>
    <property type="project" value="UniProtKB-KW"/>
</dbReference>
<evidence type="ECO:0000256" key="4">
    <source>
        <dbReference type="ARBA" id="ARBA00022980"/>
    </source>
</evidence>
<dbReference type="GO" id="GO:0006412">
    <property type="term" value="P:translation"/>
    <property type="evidence" value="ECO:0007669"/>
    <property type="project" value="UniProtKB-UniRule"/>
</dbReference>
<dbReference type="GO" id="GO:0005840">
    <property type="term" value="C:ribosome"/>
    <property type="evidence" value="ECO:0007669"/>
    <property type="project" value="UniProtKB-KW"/>
</dbReference>
<keyword evidence="5 6" id="KW-0687">Ribonucleoprotein</keyword>
<keyword evidence="4 6" id="KW-0689">Ribosomal protein</keyword>
<dbReference type="HAMAP" id="MF_01363">
    <property type="entry name" value="Ribosomal_bL21"/>
    <property type="match status" value="1"/>
</dbReference>
<proteinExistence type="inferred from homology"/>
<dbReference type="InterPro" id="IPR018258">
    <property type="entry name" value="Ribosomal_bL21_CS"/>
</dbReference>
<evidence type="ECO:0000256" key="3">
    <source>
        <dbReference type="ARBA" id="ARBA00022884"/>
    </source>
</evidence>
<evidence type="ECO:0000256" key="2">
    <source>
        <dbReference type="ARBA" id="ARBA00022730"/>
    </source>
</evidence>
<evidence type="ECO:0000256" key="7">
    <source>
        <dbReference type="RuleBase" id="RU000562"/>
    </source>
</evidence>
<dbReference type="GO" id="GO:0019843">
    <property type="term" value="F:rRNA binding"/>
    <property type="evidence" value="ECO:0007669"/>
    <property type="project" value="UniProtKB-UniRule"/>
</dbReference>
<name>A0A2S5KWX4_9PROT</name>
<comment type="similarity">
    <text evidence="1 6 7">Belongs to the bacterial ribosomal protein bL21 family.</text>
</comment>
<organism evidence="8 9">
    <name type="scientific">Proteobacteria bacterium 228</name>
    <dbReference type="NCBI Taxonomy" id="2083153"/>
    <lineage>
        <taxon>Bacteria</taxon>
        <taxon>Pseudomonadati</taxon>
        <taxon>Pseudomonadota</taxon>
    </lineage>
</organism>
<protein>
    <recommendedName>
        <fullName evidence="6">Large ribosomal subunit protein bL21</fullName>
    </recommendedName>
</protein>
<dbReference type="GO" id="GO:0005737">
    <property type="term" value="C:cytoplasm"/>
    <property type="evidence" value="ECO:0007669"/>
    <property type="project" value="UniProtKB-ARBA"/>
</dbReference>
<evidence type="ECO:0000313" key="8">
    <source>
        <dbReference type="EMBL" id="PPC79142.1"/>
    </source>
</evidence>
<dbReference type="InterPro" id="IPR036164">
    <property type="entry name" value="bL21-like_sf"/>
</dbReference>
<dbReference type="GO" id="GO:0003735">
    <property type="term" value="F:structural constituent of ribosome"/>
    <property type="evidence" value="ECO:0007669"/>
    <property type="project" value="InterPro"/>
</dbReference>
<accession>A0A2S5KWX4</accession>
<dbReference type="PROSITE" id="PS01169">
    <property type="entry name" value="RIBOSOMAL_L21"/>
    <property type="match status" value="1"/>
</dbReference>
<reference evidence="8 9" key="1">
    <citation type="submission" date="2018-02" db="EMBL/GenBank/DDBJ databases">
        <title>novel marine gammaproteobacteria from coastal saline agro ecosystem.</title>
        <authorList>
            <person name="Krishnan R."/>
            <person name="Ramesh Kumar N."/>
        </authorList>
    </citation>
    <scope>NUCLEOTIDE SEQUENCE [LARGE SCALE GENOMIC DNA]</scope>
    <source>
        <strain evidence="8 9">228</strain>
    </source>
</reference>
<dbReference type="InterPro" id="IPR028909">
    <property type="entry name" value="bL21-like"/>
</dbReference>
<dbReference type="PANTHER" id="PTHR21349:SF0">
    <property type="entry name" value="LARGE RIBOSOMAL SUBUNIT PROTEIN BL21M"/>
    <property type="match status" value="1"/>
</dbReference>
<dbReference type="AlphaFoldDB" id="A0A2S5KWX4"/>
<comment type="subunit">
    <text evidence="6">Part of the 50S ribosomal subunit. Contacts protein L20.</text>
</comment>
<gene>
    <name evidence="6 8" type="primary">rplU</name>
    <name evidence="8" type="ORF">C4K68_01595</name>
</gene>
<evidence type="ECO:0000256" key="5">
    <source>
        <dbReference type="ARBA" id="ARBA00023274"/>
    </source>
</evidence>
<evidence type="ECO:0000313" key="9">
    <source>
        <dbReference type="Proteomes" id="UP000238196"/>
    </source>
</evidence>